<feature type="transmembrane region" description="Helical" evidence="2">
    <location>
        <begin position="115"/>
        <end position="135"/>
    </location>
</feature>
<dbReference type="OrthoDB" id="4484238at2"/>
<keyword evidence="2" id="KW-1133">Transmembrane helix</keyword>
<feature type="compositionally biased region" description="Low complexity" evidence="1">
    <location>
        <begin position="41"/>
        <end position="55"/>
    </location>
</feature>
<feature type="transmembrane region" description="Helical" evidence="2">
    <location>
        <begin position="142"/>
        <end position="160"/>
    </location>
</feature>
<keyword evidence="2" id="KW-0812">Transmembrane</keyword>
<evidence type="ECO:0000313" key="4">
    <source>
        <dbReference type="Proteomes" id="UP000317344"/>
    </source>
</evidence>
<evidence type="ECO:0000256" key="1">
    <source>
        <dbReference type="SAM" id="MobiDB-lite"/>
    </source>
</evidence>
<dbReference type="RefSeq" id="WP_143908937.1">
    <property type="nucleotide sequence ID" value="NZ_CP041765.1"/>
</dbReference>
<keyword evidence="4" id="KW-1185">Reference proteome</keyword>
<dbReference type="EMBL" id="CP041765">
    <property type="protein sequence ID" value="QDQ97844.1"/>
    <property type="molecule type" value="Genomic_DNA"/>
</dbReference>
<proteinExistence type="predicted"/>
<evidence type="ECO:0000313" key="3">
    <source>
        <dbReference type="EMBL" id="QDQ97844.1"/>
    </source>
</evidence>
<organism evidence="3 4">
    <name type="scientific">Tomitella fengzijianii</name>
    <dbReference type="NCBI Taxonomy" id="2597660"/>
    <lineage>
        <taxon>Bacteria</taxon>
        <taxon>Bacillati</taxon>
        <taxon>Actinomycetota</taxon>
        <taxon>Actinomycetes</taxon>
        <taxon>Mycobacteriales</taxon>
        <taxon>Tomitella</taxon>
    </lineage>
</organism>
<gene>
    <name evidence="3" type="ORF">FO059_11600</name>
</gene>
<dbReference type="Proteomes" id="UP000317344">
    <property type="component" value="Chromosome"/>
</dbReference>
<feature type="region of interest" description="Disordered" evidence="1">
    <location>
        <begin position="1"/>
        <end position="59"/>
    </location>
</feature>
<protein>
    <submittedName>
        <fullName evidence="3">Uncharacterized protein</fullName>
    </submittedName>
</protein>
<sequence length="199" mass="20881">MTDNYGREYRGQGHQQGPEYRDRGYETQAYETQAYAGRPTGDPGAGRQPAQAGGPEKSPNGAVIDHAQFAAGAVATALVAAVAGFVITAIINAVYTSNALGSAWVDGEQDPWDSALLGGVGGLVAGAVLWMFLNLVPSPLTFFRWIMGLVVFAGVVLPFLSGTDWVARLITAVLNAFLGILVIALLTAVAEKTTDVGRR</sequence>
<feature type="transmembrane region" description="Helical" evidence="2">
    <location>
        <begin position="166"/>
        <end position="190"/>
    </location>
</feature>
<dbReference type="KEGG" id="toy:FO059_11600"/>
<feature type="transmembrane region" description="Helical" evidence="2">
    <location>
        <begin position="69"/>
        <end position="95"/>
    </location>
</feature>
<evidence type="ECO:0000256" key="2">
    <source>
        <dbReference type="SAM" id="Phobius"/>
    </source>
</evidence>
<name>A0A516X456_9ACTN</name>
<dbReference type="AlphaFoldDB" id="A0A516X456"/>
<keyword evidence="2" id="KW-0472">Membrane</keyword>
<feature type="compositionally biased region" description="Basic and acidic residues" evidence="1">
    <location>
        <begin position="1"/>
        <end position="11"/>
    </location>
</feature>
<reference evidence="3 4" key="1">
    <citation type="submission" date="2019-07" db="EMBL/GenBank/DDBJ databases">
        <title>Tomitella cavernea sp. nov., an actinomycete isolated from soil.</title>
        <authorList>
            <person name="Cheng J."/>
        </authorList>
    </citation>
    <scope>NUCLEOTIDE SEQUENCE [LARGE SCALE GENOMIC DNA]</scope>
    <source>
        <strain evidence="3 4">HY188</strain>
    </source>
</reference>
<reference evidence="3 4" key="2">
    <citation type="submission" date="2019-07" db="EMBL/GenBank/DDBJ databases">
        <authorList>
            <person name="Huang Y."/>
        </authorList>
    </citation>
    <scope>NUCLEOTIDE SEQUENCE [LARGE SCALE GENOMIC DNA]</scope>
    <source>
        <strain evidence="3 4">HY188</strain>
    </source>
</reference>
<accession>A0A516X456</accession>